<protein>
    <submittedName>
        <fullName evidence="1">Uncharacterized protein</fullName>
    </submittedName>
</protein>
<accession>A0A1U7L5H4</accession>
<dbReference type="STRING" id="98765.A0A1U7L5H4"/>
<dbReference type="OrthoDB" id="4218123at2759"/>
<dbReference type="Proteomes" id="UP000186601">
    <property type="component" value="Unassembled WGS sequence"/>
</dbReference>
<dbReference type="EMBL" id="MLYV02000561">
    <property type="protein sequence ID" value="PSR83380.1"/>
    <property type="molecule type" value="Genomic_DNA"/>
</dbReference>
<reference evidence="1 2" key="1">
    <citation type="submission" date="2018-02" db="EMBL/GenBank/DDBJ databases">
        <title>Genome sequence of the basidiomycete white-rot fungus Phlebia centrifuga.</title>
        <authorList>
            <person name="Granchi Z."/>
            <person name="Peng M."/>
            <person name="de Vries R.P."/>
            <person name="Hilden K."/>
            <person name="Makela M.R."/>
            <person name="Grigoriev I."/>
            <person name="Riley R."/>
        </authorList>
    </citation>
    <scope>NUCLEOTIDE SEQUENCE [LARGE SCALE GENOMIC DNA]</scope>
    <source>
        <strain evidence="1 2">FBCC195</strain>
    </source>
</reference>
<sequence>MDPVASVMGIKAVLEITSRRLAFLKFLRGAVLRDPALRASANTWWERQDVTGQWIREDETVQRTAETLGSGFNEAMGEAKLLPRLKEIVGQLKTAGLGPPLPPLTK</sequence>
<keyword evidence="2" id="KW-1185">Reference proteome</keyword>
<organism evidence="1 2">
    <name type="scientific">Hermanssonia centrifuga</name>
    <dbReference type="NCBI Taxonomy" id="98765"/>
    <lineage>
        <taxon>Eukaryota</taxon>
        <taxon>Fungi</taxon>
        <taxon>Dikarya</taxon>
        <taxon>Basidiomycota</taxon>
        <taxon>Agaricomycotina</taxon>
        <taxon>Agaricomycetes</taxon>
        <taxon>Polyporales</taxon>
        <taxon>Meruliaceae</taxon>
        <taxon>Hermanssonia</taxon>
    </lineage>
</organism>
<gene>
    <name evidence="1" type="ORF">PHLCEN_2v5759</name>
</gene>
<evidence type="ECO:0000313" key="2">
    <source>
        <dbReference type="Proteomes" id="UP000186601"/>
    </source>
</evidence>
<dbReference type="AlphaFoldDB" id="A0A1U7L5H4"/>
<proteinExistence type="predicted"/>
<name>A0A1U7L5H4_9APHY</name>
<comment type="caution">
    <text evidence="1">The sequence shown here is derived from an EMBL/GenBank/DDBJ whole genome shotgun (WGS) entry which is preliminary data.</text>
</comment>
<evidence type="ECO:0000313" key="1">
    <source>
        <dbReference type="EMBL" id="PSR83380.1"/>
    </source>
</evidence>